<dbReference type="AlphaFoldDB" id="X0S344"/>
<accession>X0S344</accession>
<protein>
    <submittedName>
        <fullName evidence="1">Uncharacterized protein</fullName>
    </submittedName>
</protein>
<evidence type="ECO:0000313" key="1">
    <source>
        <dbReference type="EMBL" id="GAF75463.1"/>
    </source>
</evidence>
<reference evidence="1" key="1">
    <citation type="journal article" date="2014" name="Front. Microbiol.">
        <title>High frequency of phylogenetically diverse reductive dehalogenase-homologous genes in deep subseafloor sedimentary metagenomes.</title>
        <authorList>
            <person name="Kawai M."/>
            <person name="Futagami T."/>
            <person name="Toyoda A."/>
            <person name="Takaki Y."/>
            <person name="Nishi S."/>
            <person name="Hori S."/>
            <person name="Arai W."/>
            <person name="Tsubouchi T."/>
            <person name="Morono Y."/>
            <person name="Uchiyama I."/>
            <person name="Ito T."/>
            <person name="Fujiyama A."/>
            <person name="Inagaki F."/>
            <person name="Takami H."/>
        </authorList>
    </citation>
    <scope>NUCLEOTIDE SEQUENCE</scope>
    <source>
        <strain evidence="1">Expedition CK06-06</strain>
    </source>
</reference>
<feature type="non-terminal residue" evidence="1">
    <location>
        <position position="1"/>
    </location>
</feature>
<gene>
    <name evidence="1" type="ORF">S01H1_10935</name>
</gene>
<dbReference type="EMBL" id="BARS01005571">
    <property type="protein sequence ID" value="GAF75463.1"/>
    <property type="molecule type" value="Genomic_DNA"/>
</dbReference>
<comment type="caution">
    <text evidence="1">The sequence shown here is derived from an EMBL/GenBank/DDBJ whole genome shotgun (WGS) entry which is preliminary data.</text>
</comment>
<name>X0S344_9ZZZZ</name>
<sequence>LLNVAQKLKRREYRVDPNWDIMNDDNYYSIKQTMMSASIPRQTWNNLRPKMLRLYKVGTQQAYADLFELMASNDSFVQNMHTDMFQNYREGISGLRDPPHKLLSPLINATANAISELHANLDWDFSKYAQPTWGIFSRITKRLLLDSTILYRGSRSTRPKRNTAWFSLDAQTALGYIVPQQTSTVQALCKEMGRVSAFKPINDVLLLDLSDIKSINYIKSQITDPKVLSCFSGSWNIDPKTKAVVRISTMWCDLAWTKWLCEQGYDGYIANRVENFHAEVFFCEWNKHLQYLGTYSNSTVLQYEFCKEPYFSTDCVVWGG</sequence>
<proteinExistence type="predicted"/>
<organism evidence="1">
    <name type="scientific">marine sediment metagenome</name>
    <dbReference type="NCBI Taxonomy" id="412755"/>
    <lineage>
        <taxon>unclassified sequences</taxon>
        <taxon>metagenomes</taxon>
        <taxon>ecological metagenomes</taxon>
    </lineage>
</organism>